<dbReference type="SMART" id="SM00717">
    <property type="entry name" value="SANT"/>
    <property type="match status" value="2"/>
</dbReference>
<dbReference type="EMBL" id="JBBPBN010000006">
    <property type="protein sequence ID" value="KAK9035634.1"/>
    <property type="molecule type" value="Genomic_DNA"/>
</dbReference>
<gene>
    <name evidence="10" type="ORF">V6N11_077668</name>
</gene>
<dbReference type="PANTHER" id="PTHR45675">
    <property type="entry name" value="MYB TRANSCRIPTION FACTOR-RELATED-RELATED"/>
    <property type="match status" value="1"/>
</dbReference>
<keyword evidence="2" id="KW-0677">Repeat</keyword>
<keyword evidence="3" id="KW-0805">Transcription regulation</keyword>
<dbReference type="InterPro" id="IPR017930">
    <property type="entry name" value="Myb_dom"/>
</dbReference>
<proteinExistence type="predicted"/>
<dbReference type="InterPro" id="IPR001005">
    <property type="entry name" value="SANT/Myb"/>
</dbReference>
<dbReference type="Pfam" id="PF00249">
    <property type="entry name" value="Myb_DNA-binding"/>
    <property type="match status" value="2"/>
</dbReference>
<dbReference type="InterPro" id="IPR009057">
    <property type="entry name" value="Homeodomain-like_sf"/>
</dbReference>
<accession>A0ABR2TEM7</accession>
<evidence type="ECO:0000313" key="11">
    <source>
        <dbReference type="Proteomes" id="UP001396334"/>
    </source>
</evidence>
<feature type="domain" description="HTH myb-type" evidence="9">
    <location>
        <begin position="91"/>
        <end position="147"/>
    </location>
</feature>
<dbReference type="PROSITE" id="PS50090">
    <property type="entry name" value="MYB_LIKE"/>
    <property type="match status" value="2"/>
</dbReference>
<dbReference type="SUPFAM" id="SSF46689">
    <property type="entry name" value="Homeodomain-like"/>
    <property type="match status" value="1"/>
</dbReference>
<evidence type="ECO:0000313" key="10">
    <source>
        <dbReference type="EMBL" id="KAK9035634.1"/>
    </source>
</evidence>
<dbReference type="InterPro" id="IPR044676">
    <property type="entry name" value="EOBI/EOBII-like_plant"/>
</dbReference>
<keyword evidence="11" id="KW-1185">Reference proteome</keyword>
<evidence type="ECO:0000256" key="6">
    <source>
        <dbReference type="ARBA" id="ARBA00023242"/>
    </source>
</evidence>
<dbReference type="PROSITE" id="PS51294">
    <property type="entry name" value="HTH_MYB"/>
    <property type="match status" value="2"/>
</dbReference>
<dbReference type="Proteomes" id="UP001396334">
    <property type="component" value="Unassembled WGS sequence"/>
</dbReference>
<evidence type="ECO:0000256" key="5">
    <source>
        <dbReference type="ARBA" id="ARBA00023163"/>
    </source>
</evidence>
<comment type="caution">
    <text evidence="10">The sequence shown here is derived from an EMBL/GenBank/DDBJ whole genome shotgun (WGS) entry which is preliminary data.</text>
</comment>
<comment type="subcellular location">
    <subcellularLocation>
        <location evidence="1">Nucleus</location>
    </subcellularLocation>
</comment>
<reference evidence="10 11" key="1">
    <citation type="journal article" date="2024" name="G3 (Bethesda)">
        <title>Genome assembly of Hibiscus sabdariffa L. provides insights into metabolisms of medicinal natural products.</title>
        <authorList>
            <person name="Kim T."/>
        </authorList>
    </citation>
    <scope>NUCLEOTIDE SEQUENCE [LARGE SCALE GENOMIC DNA]</scope>
    <source>
        <strain evidence="10">TK-2024</strain>
        <tissue evidence="10">Old leaves</tissue>
    </source>
</reference>
<evidence type="ECO:0000259" key="8">
    <source>
        <dbReference type="PROSITE" id="PS50090"/>
    </source>
</evidence>
<keyword evidence="4" id="KW-0238">DNA-binding</keyword>
<organism evidence="10 11">
    <name type="scientific">Hibiscus sabdariffa</name>
    <name type="common">roselle</name>
    <dbReference type="NCBI Taxonomy" id="183260"/>
    <lineage>
        <taxon>Eukaryota</taxon>
        <taxon>Viridiplantae</taxon>
        <taxon>Streptophyta</taxon>
        <taxon>Embryophyta</taxon>
        <taxon>Tracheophyta</taxon>
        <taxon>Spermatophyta</taxon>
        <taxon>Magnoliopsida</taxon>
        <taxon>eudicotyledons</taxon>
        <taxon>Gunneridae</taxon>
        <taxon>Pentapetalae</taxon>
        <taxon>rosids</taxon>
        <taxon>malvids</taxon>
        <taxon>Malvales</taxon>
        <taxon>Malvaceae</taxon>
        <taxon>Malvoideae</taxon>
        <taxon>Hibiscus</taxon>
    </lineage>
</organism>
<name>A0ABR2TEM7_9ROSI</name>
<keyword evidence="5" id="KW-0804">Transcription</keyword>
<evidence type="ECO:0000256" key="3">
    <source>
        <dbReference type="ARBA" id="ARBA00023015"/>
    </source>
</evidence>
<feature type="domain" description="Myb-like" evidence="8">
    <location>
        <begin position="144"/>
        <end position="194"/>
    </location>
</feature>
<sequence length="340" mass="39123">MSQSSTSYQIDFPLLHEGLKFFLLHLTRCRLQQQTKFPLQSHLSYKQDTSFKEAGQLTLGIWKVVSSSSHVAKPYQKSKVNRYETSKSEEEMDVRKGPWTDEEDSLLKAYVNIHGEGRWNSVARLSGLRRTGKSCRLRWLNYMRPEIKRGNISLEEQLLILELHSRWGNRWSKIAQHLPGRTDNEIKNYWRTRVQKQAKQLKCDVNSKQFKDAMRYVWIPRLIEQIRASSQSTSGQPSTITSVTTESGSVQVDPRLLPELSGTSSDSQVSDLTDCYNPQSVSNYPNNLRNESGLAGTWGRDEFEEQSNGWLGGGGGDSSMETVWNEENIWFLQQQLHDEE</sequence>
<keyword evidence="6" id="KW-0539">Nucleus</keyword>
<feature type="domain" description="HTH myb-type" evidence="9">
    <location>
        <begin position="148"/>
        <end position="198"/>
    </location>
</feature>
<evidence type="ECO:0000256" key="4">
    <source>
        <dbReference type="ARBA" id="ARBA00023125"/>
    </source>
</evidence>
<feature type="region of interest" description="Disordered" evidence="7">
    <location>
        <begin position="229"/>
        <end position="249"/>
    </location>
</feature>
<dbReference type="Gene3D" id="1.10.10.60">
    <property type="entry name" value="Homeodomain-like"/>
    <property type="match status" value="2"/>
</dbReference>
<feature type="domain" description="Myb-like" evidence="8">
    <location>
        <begin position="91"/>
        <end position="143"/>
    </location>
</feature>
<evidence type="ECO:0000256" key="1">
    <source>
        <dbReference type="ARBA" id="ARBA00004123"/>
    </source>
</evidence>
<protein>
    <submittedName>
        <fullName evidence="10">Uncharacterized protein</fullName>
    </submittedName>
</protein>
<evidence type="ECO:0000259" key="9">
    <source>
        <dbReference type="PROSITE" id="PS51294"/>
    </source>
</evidence>
<evidence type="ECO:0000256" key="7">
    <source>
        <dbReference type="SAM" id="MobiDB-lite"/>
    </source>
</evidence>
<dbReference type="CDD" id="cd00167">
    <property type="entry name" value="SANT"/>
    <property type="match status" value="1"/>
</dbReference>
<evidence type="ECO:0000256" key="2">
    <source>
        <dbReference type="ARBA" id="ARBA00022737"/>
    </source>
</evidence>
<dbReference type="PANTHER" id="PTHR45675:SF31">
    <property type="entry name" value="MYB TRANSCRIPTION FACTOR"/>
    <property type="match status" value="1"/>
</dbReference>